<evidence type="ECO:0000313" key="1">
    <source>
        <dbReference type="EMBL" id="QOJ79131.1"/>
    </source>
</evidence>
<reference evidence="1 2" key="1">
    <citation type="submission" date="2020-10" db="EMBL/GenBank/DDBJ databases">
        <title>Thermofilum lucidum 3507LT sp. nov. a novel member of Thermofilaceae family isolated from Chile hot spring, and proposal of description order Thermofilales.</title>
        <authorList>
            <person name="Zayulina K.S."/>
            <person name="Elcheninov A.G."/>
            <person name="Toshchakov S.V."/>
            <person name="Kublanov I.V."/>
        </authorList>
    </citation>
    <scope>NUCLEOTIDE SEQUENCE [LARGE SCALE GENOMIC DNA]</scope>
    <source>
        <strain evidence="1 2">3507LT</strain>
    </source>
</reference>
<organism evidence="1 2">
    <name type="scientific">Infirmifilum lucidum</name>
    <dbReference type="NCBI Taxonomy" id="2776706"/>
    <lineage>
        <taxon>Archaea</taxon>
        <taxon>Thermoproteota</taxon>
        <taxon>Thermoprotei</taxon>
        <taxon>Thermofilales</taxon>
        <taxon>Thermofilaceae</taxon>
        <taxon>Infirmifilum</taxon>
    </lineage>
</organism>
<proteinExistence type="predicted"/>
<dbReference type="RefSeq" id="WP_192819103.1">
    <property type="nucleotide sequence ID" value="NZ_CP062310.1"/>
</dbReference>
<evidence type="ECO:0000313" key="2">
    <source>
        <dbReference type="Proteomes" id="UP000594121"/>
    </source>
</evidence>
<keyword evidence="2" id="KW-1185">Reference proteome</keyword>
<dbReference type="Proteomes" id="UP000594121">
    <property type="component" value="Chromosome"/>
</dbReference>
<dbReference type="InParanoid" id="A0A7L9FHK0"/>
<gene>
    <name evidence="1" type="ORF">IG193_01305</name>
</gene>
<dbReference type="EMBL" id="CP062310">
    <property type="protein sequence ID" value="QOJ79131.1"/>
    <property type="molecule type" value="Genomic_DNA"/>
</dbReference>
<dbReference type="KEGG" id="thel:IG193_01305"/>
<name>A0A7L9FHK0_9CREN</name>
<protein>
    <submittedName>
        <fullName evidence="1">Uncharacterized protein</fullName>
    </submittedName>
</protein>
<dbReference type="AlphaFoldDB" id="A0A7L9FHK0"/>
<accession>A0A7L9FHK0</accession>
<sequence length="84" mass="9403">MSKPRDVLAKMYTLELLFEEDLELPRWKGNLTRGALAAMLAGFCLRGEPRCSKCELAQNCPYGYIVRTLNKGNVLGGRRASQDP</sequence>
<dbReference type="GeneID" id="59148491"/>